<sequence length="290" mass="32100">MQITPSVDALYHSFRIPIAPGLFLDRFVYSFIIFGKNITLIDTGVAGCERQIFDTIQAHGRDPSEIALIILTHAHPDHIGAAMTIQKNTGCIIAAHHAEKPWIEDVELQNRERPVPGFSTLVSGPVRVDRELSDGDIIVLDERTDLTIQVLHTPGHSPGSVSLFMPGEGLLFSGDVIPVPGDLPVYDDALTSATSILKIRKHDGIRVLLSAWDEPRANEEAFLQIEKGLLYLQHIHDAVRACTDTESADLMDITRKTVEFLGLPPQAVNPLLARTFSANLRIREREKLIE</sequence>
<dbReference type="Pfam" id="PF00753">
    <property type="entry name" value="Lactamase_B"/>
    <property type="match status" value="1"/>
</dbReference>
<name>A0A8E7EKN8_9EURY</name>
<dbReference type="AlphaFoldDB" id="A0A8E7EKN8"/>
<protein>
    <submittedName>
        <fullName evidence="2">MBL fold metallo-hydrolase</fullName>
    </submittedName>
</protein>
<feature type="domain" description="Metallo-beta-lactamase" evidence="1">
    <location>
        <begin position="27"/>
        <end position="234"/>
    </location>
</feature>
<keyword evidence="3" id="KW-1185">Reference proteome</keyword>
<gene>
    <name evidence="2" type="ORF">KHC33_07875</name>
</gene>
<dbReference type="PANTHER" id="PTHR42951">
    <property type="entry name" value="METALLO-BETA-LACTAMASE DOMAIN-CONTAINING"/>
    <property type="match status" value="1"/>
</dbReference>
<dbReference type="InterPro" id="IPR001279">
    <property type="entry name" value="Metallo-B-lactamas"/>
</dbReference>
<evidence type="ECO:0000259" key="1">
    <source>
        <dbReference type="SMART" id="SM00849"/>
    </source>
</evidence>
<dbReference type="GeneID" id="65097093"/>
<dbReference type="SMART" id="SM00849">
    <property type="entry name" value="Lactamase_B"/>
    <property type="match status" value="1"/>
</dbReference>
<dbReference type="InterPro" id="IPR036866">
    <property type="entry name" value="RibonucZ/Hydroxyglut_hydro"/>
</dbReference>
<dbReference type="KEGG" id="mrtj:KHC33_07875"/>
<dbReference type="Gene3D" id="3.60.15.10">
    <property type="entry name" value="Ribonuclease Z/Hydroxyacylglutathione hydrolase-like"/>
    <property type="match status" value="1"/>
</dbReference>
<dbReference type="SUPFAM" id="SSF56281">
    <property type="entry name" value="Metallo-hydrolase/oxidoreductase"/>
    <property type="match status" value="1"/>
</dbReference>
<dbReference type="EMBL" id="CP075546">
    <property type="protein sequence ID" value="QVV90389.1"/>
    <property type="molecule type" value="Genomic_DNA"/>
</dbReference>
<dbReference type="Proteomes" id="UP000680656">
    <property type="component" value="Chromosome"/>
</dbReference>
<keyword evidence="2" id="KW-0378">Hydrolase</keyword>
<accession>A0A8E7EKN8</accession>
<dbReference type="PANTHER" id="PTHR42951:SF17">
    <property type="entry name" value="METALLO-BETA-LACTAMASE DOMAIN-CONTAINING PROTEIN"/>
    <property type="match status" value="1"/>
</dbReference>
<dbReference type="InterPro" id="IPR050855">
    <property type="entry name" value="NDM-1-like"/>
</dbReference>
<reference evidence="2 3" key="1">
    <citation type="submission" date="2021-05" db="EMBL/GenBank/DDBJ databases">
        <title>A novel Methanospirillum isolate from a pyrite-forming mixed culture.</title>
        <authorList>
            <person name="Bunk B."/>
            <person name="Sproer C."/>
            <person name="Spring S."/>
            <person name="Pester M."/>
        </authorList>
    </citation>
    <scope>NUCLEOTIDE SEQUENCE [LARGE SCALE GENOMIC DNA]</scope>
    <source>
        <strain evidence="2 3">J.3.6.1-F.2.7.3</strain>
    </source>
</reference>
<proteinExistence type="predicted"/>
<evidence type="ECO:0000313" key="3">
    <source>
        <dbReference type="Proteomes" id="UP000680656"/>
    </source>
</evidence>
<organism evidence="2 3">
    <name type="scientific">Methanospirillum purgamenti</name>
    <dbReference type="NCBI Taxonomy" id="2834276"/>
    <lineage>
        <taxon>Archaea</taxon>
        <taxon>Methanobacteriati</taxon>
        <taxon>Methanobacteriota</taxon>
        <taxon>Stenosarchaea group</taxon>
        <taxon>Methanomicrobia</taxon>
        <taxon>Methanomicrobiales</taxon>
        <taxon>Methanospirillaceae</taxon>
        <taxon>Methanospirillum</taxon>
    </lineage>
</organism>
<dbReference type="GO" id="GO:0016787">
    <property type="term" value="F:hydrolase activity"/>
    <property type="evidence" value="ECO:0007669"/>
    <property type="project" value="UniProtKB-KW"/>
</dbReference>
<evidence type="ECO:0000313" key="2">
    <source>
        <dbReference type="EMBL" id="QVV90389.1"/>
    </source>
</evidence>
<dbReference type="RefSeq" id="WP_214421160.1">
    <property type="nucleotide sequence ID" value="NZ_CP075546.1"/>
</dbReference>